<dbReference type="CDD" id="cd14275">
    <property type="entry name" value="UBA_EF-Ts"/>
    <property type="match status" value="1"/>
</dbReference>
<dbReference type="GO" id="GO:0005737">
    <property type="term" value="C:cytoplasm"/>
    <property type="evidence" value="ECO:0007669"/>
    <property type="project" value="UniProtKB-SubCell"/>
</dbReference>
<dbReference type="Gene3D" id="3.30.479.20">
    <property type="entry name" value="Elongation factor Ts, dimerisation domain"/>
    <property type="match status" value="2"/>
</dbReference>
<dbReference type="FunFam" id="1.10.8.10:FF:000001">
    <property type="entry name" value="Elongation factor Ts"/>
    <property type="match status" value="1"/>
</dbReference>
<dbReference type="Gene3D" id="1.10.286.20">
    <property type="match status" value="1"/>
</dbReference>
<dbReference type="InterPro" id="IPR001816">
    <property type="entry name" value="Transl_elong_EFTs/EF1B"/>
</dbReference>
<evidence type="ECO:0000259" key="7">
    <source>
        <dbReference type="Pfam" id="PF00889"/>
    </source>
</evidence>
<proteinExistence type="inferred from homology"/>
<dbReference type="InterPro" id="IPR036402">
    <property type="entry name" value="EF-Ts_dimer_sf"/>
</dbReference>
<dbReference type="InterPro" id="IPR009060">
    <property type="entry name" value="UBA-like_sf"/>
</dbReference>
<dbReference type="PATRIC" id="fig|98804.3.peg.148"/>
<dbReference type="Gene3D" id="1.10.8.10">
    <property type="entry name" value="DNA helicase RuvA subunit, C-terminal domain"/>
    <property type="match status" value="1"/>
</dbReference>
<feature type="region of interest" description="Involved in Mg(2+) ion dislocation from EF-Tu" evidence="6">
    <location>
        <begin position="80"/>
        <end position="83"/>
    </location>
</feature>
<dbReference type="OrthoDB" id="9808348at2"/>
<dbReference type="SUPFAM" id="SSF54713">
    <property type="entry name" value="Elongation factor Ts (EF-Ts), dimerisation domain"/>
    <property type="match status" value="2"/>
</dbReference>
<dbReference type="Pfam" id="PF00889">
    <property type="entry name" value="EF_TS"/>
    <property type="match status" value="1"/>
</dbReference>
<dbReference type="Proteomes" id="UP000243633">
    <property type="component" value="Chromosome 1"/>
</dbReference>
<dbReference type="SUPFAM" id="SSF46934">
    <property type="entry name" value="UBA-like"/>
    <property type="match status" value="1"/>
</dbReference>
<dbReference type="HAMAP" id="MF_00050">
    <property type="entry name" value="EF_Ts"/>
    <property type="match status" value="1"/>
</dbReference>
<dbReference type="RefSeq" id="WP_075472512.1">
    <property type="nucleotide sequence ID" value="NZ_LN890285.1"/>
</dbReference>
<feature type="domain" description="Translation elongation factor EFTs/EF1B dimerisation" evidence="7">
    <location>
        <begin position="72"/>
        <end position="265"/>
    </location>
</feature>
<evidence type="ECO:0000313" key="9">
    <source>
        <dbReference type="Proteomes" id="UP000243633"/>
    </source>
</evidence>
<gene>
    <name evidence="6 8" type="primary">tsf</name>
    <name evidence="8" type="ORF">BTSPAZIEG_0154</name>
</gene>
<keyword evidence="3 6" id="KW-0963">Cytoplasm</keyword>
<evidence type="ECO:0000256" key="4">
    <source>
        <dbReference type="ARBA" id="ARBA00022768"/>
    </source>
</evidence>
<reference evidence="9" key="1">
    <citation type="submission" date="2015-10" db="EMBL/GenBank/DDBJ databases">
        <authorList>
            <person name="Manzano-Marin A."/>
            <person name="Manzano-Marin A."/>
        </authorList>
    </citation>
    <scope>NUCLEOTIDE SEQUENCE [LARGE SCALE GENOMIC DNA]</scope>
    <source>
        <strain evidence="9">BTs</strain>
    </source>
</reference>
<comment type="similarity">
    <text evidence="1 6">Belongs to the EF-Ts family.</text>
</comment>
<keyword evidence="9" id="KW-1185">Reference proteome</keyword>
<dbReference type="EMBL" id="LN890285">
    <property type="protein sequence ID" value="CUR53133.1"/>
    <property type="molecule type" value="Genomic_DNA"/>
</dbReference>
<keyword evidence="4 6" id="KW-0251">Elongation factor</keyword>
<evidence type="ECO:0000256" key="6">
    <source>
        <dbReference type="HAMAP-Rule" id="MF_00050"/>
    </source>
</evidence>
<dbReference type="FunFam" id="1.10.286.20:FF:000001">
    <property type="entry name" value="Elongation factor Ts"/>
    <property type="match status" value="1"/>
</dbReference>
<keyword evidence="5 6" id="KW-0648">Protein biosynthesis</keyword>
<dbReference type="InterPro" id="IPR014039">
    <property type="entry name" value="Transl_elong_EFTs/EF1B_dimer"/>
</dbReference>
<comment type="function">
    <text evidence="6">Associates with the EF-Tu.GDP complex and induces the exchange of GDP to GTP. It remains bound to the aminoacyl-tRNA.EF-Tu.GTP complex up to the GTP hydrolysis stage on the ribosome.</text>
</comment>
<accession>A0A161K2E7</accession>
<sequence length="268" mass="31017">MKKIDINLILKLRKKTGSSLIECKKSLIKSNGNVEKALDYLRTTGICTAIRHSMNKSKIGKIFLYCDHITSVLVQLNAETDFVIKNSLFSDLGNKIAQYAVKNKIFEIKELRKIFNKKIIFLINQIKENIVLNKIEHLQGQYISAYLHAGRIGVLLKWNAEFNVTNLELGKKIAMHIAASNPLYLSQETIPKEILKKEYDIQMKLAKKTGKSSFVLEKIVQGRIKKFQNNYTLLEQNFIFDSNNTVKKFLYDKNFIIKKFIFFSLKDE</sequence>
<comment type="subcellular location">
    <subcellularLocation>
        <location evidence="6">Cytoplasm</location>
    </subcellularLocation>
</comment>
<evidence type="ECO:0000256" key="2">
    <source>
        <dbReference type="ARBA" id="ARBA00016956"/>
    </source>
</evidence>
<dbReference type="STRING" id="98804.BTSPAZIEG_0154"/>
<evidence type="ECO:0000256" key="1">
    <source>
        <dbReference type="ARBA" id="ARBA00005532"/>
    </source>
</evidence>
<dbReference type="NCBIfam" id="TIGR00116">
    <property type="entry name" value="tsf"/>
    <property type="match status" value="1"/>
</dbReference>
<dbReference type="GO" id="GO:0003746">
    <property type="term" value="F:translation elongation factor activity"/>
    <property type="evidence" value="ECO:0007669"/>
    <property type="project" value="UniProtKB-UniRule"/>
</dbReference>
<dbReference type="AlphaFoldDB" id="A0A161K2E7"/>
<dbReference type="PANTHER" id="PTHR11741">
    <property type="entry name" value="ELONGATION FACTOR TS"/>
    <property type="match status" value="1"/>
</dbReference>
<evidence type="ECO:0000256" key="5">
    <source>
        <dbReference type="ARBA" id="ARBA00022917"/>
    </source>
</evidence>
<name>A0A161K2E7_BUCTT</name>
<dbReference type="PANTHER" id="PTHR11741:SF0">
    <property type="entry name" value="ELONGATION FACTOR TS, MITOCHONDRIAL"/>
    <property type="match status" value="1"/>
</dbReference>
<organism evidence="8 9">
    <name type="scientific">Buchnera aphidicola subsp. Tuberolachnus salignus</name>
    <dbReference type="NCBI Taxonomy" id="98804"/>
    <lineage>
        <taxon>Bacteria</taxon>
        <taxon>Pseudomonadati</taxon>
        <taxon>Pseudomonadota</taxon>
        <taxon>Gammaproteobacteria</taxon>
        <taxon>Enterobacterales</taxon>
        <taxon>Erwiniaceae</taxon>
        <taxon>Buchnera</taxon>
    </lineage>
</organism>
<evidence type="ECO:0000313" key="8">
    <source>
        <dbReference type="EMBL" id="CUR53133.1"/>
    </source>
</evidence>
<evidence type="ECO:0000256" key="3">
    <source>
        <dbReference type="ARBA" id="ARBA00022490"/>
    </source>
</evidence>
<protein>
    <recommendedName>
        <fullName evidence="2 6">Elongation factor Ts</fullName>
        <shortName evidence="6">EF-Ts</shortName>
    </recommendedName>
</protein>